<dbReference type="EMBL" id="FUZZ01000002">
    <property type="protein sequence ID" value="SKD05111.1"/>
    <property type="molecule type" value="Genomic_DNA"/>
</dbReference>
<dbReference type="RefSeq" id="WP_133256151.1">
    <property type="nucleotide sequence ID" value="NZ_FUZZ01000002.1"/>
</dbReference>
<sequence>MFSGLTPTSRQRKFCEGFLFFPIRHLRKYGNHIFRQYGRHAGVKALLDMQLGMPGNNDRYAEEIQRCIAEKAAPETAQVLVKLEEFYTQVQAAAGNLPGLYLDFSDLIIHFYREASIYHNVILRNMKQELQPAGKSKKREPVVEPGQEHISKLYRVVKEFVLQSKSMLSVLEDVARKENYLPGEQYLRQMMELMSNIRQMNHHQQHLCQLLKKWGADKNLHMQQTYYN</sequence>
<dbReference type="STRING" id="393003.SAMN05660461_3014"/>
<name>A0A1T5NX73_9BACT</name>
<evidence type="ECO:0000313" key="2">
    <source>
        <dbReference type="Proteomes" id="UP000190166"/>
    </source>
</evidence>
<evidence type="ECO:0000313" key="1">
    <source>
        <dbReference type="EMBL" id="SKD05111.1"/>
    </source>
</evidence>
<reference evidence="1 2" key="1">
    <citation type="submission" date="2017-02" db="EMBL/GenBank/DDBJ databases">
        <authorList>
            <person name="Peterson S.W."/>
        </authorList>
    </citation>
    <scope>NUCLEOTIDE SEQUENCE [LARGE SCALE GENOMIC DNA]</scope>
    <source>
        <strain evidence="1 2">DSM 18108</strain>
    </source>
</reference>
<gene>
    <name evidence="1" type="ORF">SAMN05660461_3014</name>
</gene>
<accession>A0A1T5NX73</accession>
<proteinExistence type="predicted"/>
<protein>
    <submittedName>
        <fullName evidence="1">Uncharacterized protein</fullName>
    </submittedName>
</protein>
<organism evidence="1 2">
    <name type="scientific">Chitinophaga ginsengisegetis</name>
    <dbReference type="NCBI Taxonomy" id="393003"/>
    <lineage>
        <taxon>Bacteria</taxon>
        <taxon>Pseudomonadati</taxon>
        <taxon>Bacteroidota</taxon>
        <taxon>Chitinophagia</taxon>
        <taxon>Chitinophagales</taxon>
        <taxon>Chitinophagaceae</taxon>
        <taxon>Chitinophaga</taxon>
    </lineage>
</organism>
<dbReference type="Proteomes" id="UP000190166">
    <property type="component" value="Unassembled WGS sequence"/>
</dbReference>
<dbReference type="AlphaFoldDB" id="A0A1T5NX73"/>
<keyword evidence="2" id="KW-1185">Reference proteome</keyword>